<reference evidence="1 2" key="1">
    <citation type="submission" date="2018-03" db="EMBL/GenBank/DDBJ databases">
        <title>Genomic Encyclopedia of Archaeal and Bacterial Type Strains, Phase II (KMG-II): from individual species to whole genera.</title>
        <authorList>
            <person name="Goeker M."/>
        </authorList>
    </citation>
    <scope>NUCLEOTIDE SEQUENCE [LARGE SCALE GENOMIC DNA]</scope>
    <source>
        <strain evidence="1 2">DSM 28057</strain>
    </source>
</reference>
<gene>
    <name evidence="1" type="ORF">CLV48_11623</name>
</gene>
<sequence length="63" mass="7286">MKIYGLFFIVMISCTGKVELTHEESELKKVTQENFLRVFEAVEQKAAELQKVEQPRIAKILSD</sequence>
<organism evidence="1 2">
    <name type="scientific">Cecembia rubra</name>
    <dbReference type="NCBI Taxonomy" id="1485585"/>
    <lineage>
        <taxon>Bacteria</taxon>
        <taxon>Pseudomonadati</taxon>
        <taxon>Bacteroidota</taxon>
        <taxon>Cytophagia</taxon>
        <taxon>Cytophagales</taxon>
        <taxon>Cyclobacteriaceae</taxon>
        <taxon>Cecembia</taxon>
    </lineage>
</organism>
<protein>
    <submittedName>
        <fullName evidence="1">Uncharacterized protein</fullName>
    </submittedName>
</protein>
<dbReference type="OrthoDB" id="9854624at2"/>
<dbReference type="AlphaFoldDB" id="A0A2P8DRI8"/>
<comment type="caution">
    <text evidence="1">The sequence shown here is derived from an EMBL/GenBank/DDBJ whole genome shotgun (WGS) entry which is preliminary data.</text>
</comment>
<dbReference type="EMBL" id="PYGF01000016">
    <property type="protein sequence ID" value="PSK99833.1"/>
    <property type="molecule type" value="Genomic_DNA"/>
</dbReference>
<proteinExistence type="predicted"/>
<dbReference type="RefSeq" id="WP_106568864.1">
    <property type="nucleotide sequence ID" value="NZ_PYGF01000016.1"/>
</dbReference>
<name>A0A2P8DRI8_9BACT</name>
<evidence type="ECO:0000313" key="2">
    <source>
        <dbReference type="Proteomes" id="UP000240708"/>
    </source>
</evidence>
<evidence type="ECO:0000313" key="1">
    <source>
        <dbReference type="EMBL" id="PSK99833.1"/>
    </source>
</evidence>
<dbReference type="Proteomes" id="UP000240708">
    <property type="component" value="Unassembled WGS sequence"/>
</dbReference>
<accession>A0A2P8DRI8</accession>
<keyword evidence="2" id="KW-1185">Reference proteome</keyword>